<keyword evidence="1" id="KW-0472">Membrane</keyword>
<evidence type="ECO:0000313" key="3">
    <source>
        <dbReference type="EnsemblPlants" id="KEH22852"/>
    </source>
</evidence>
<proteinExistence type="predicted"/>
<keyword evidence="4" id="KW-1185">Reference proteome</keyword>
<reference evidence="3" key="3">
    <citation type="submission" date="2015-04" db="UniProtKB">
        <authorList>
            <consortium name="EnsemblPlants"/>
        </authorList>
    </citation>
    <scope>IDENTIFICATION</scope>
    <source>
        <strain evidence="3">cv. Jemalong A17</strain>
    </source>
</reference>
<gene>
    <name evidence="2" type="ordered locus">MTR_7g059465</name>
</gene>
<dbReference type="Proteomes" id="UP000002051">
    <property type="component" value="Unassembled WGS sequence"/>
</dbReference>
<dbReference type="HOGENOM" id="CLU_2486828_0_0_1"/>
<protein>
    <submittedName>
        <fullName evidence="2">Transmembrane protein, putative</fullName>
    </submittedName>
</protein>
<sequence length="87" mass="10096">MIEVLLLFFNRSGPHLNLIILALSLTILMVVTGIAIEQYNVAEIIRGSRPLGNEREENEKNWFSVVSEHRDEILFSFIKLLQEKKKE</sequence>
<evidence type="ECO:0000313" key="2">
    <source>
        <dbReference type="EMBL" id="KEH22852.1"/>
    </source>
</evidence>
<keyword evidence="1 2" id="KW-0812">Transmembrane</keyword>
<reference evidence="2 4" key="2">
    <citation type="journal article" date="2014" name="BMC Genomics">
        <title>An improved genome release (version Mt4.0) for the model legume Medicago truncatula.</title>
        <authorList>
            <person name="Tang H."/>
            <person name="Krishnakumar V."/>
            <person name="Bidwell S."/>
            <person name="Rosen B."/>
            <person name="Chan A."/>
            <person name="Zhou S."/>
            <person name="Gentzbittel L."/>
            <person name="Childs K.L."/>
            <person name="Yandell M."/>
            <person name="Gundlach H."/>
            <person name="Mayer K.F."/>
            <person name="Schwartz D.C."/>
            <person name="Town C.D."/>
        </authorList>
    </citation>
    <scope>GENOME REANNOTATION</scope>
    <source>
        <strain evidence="2">A17</strain>
        <strain evidence="3 4">cv. Jemalong A17</strain>
    </source>
</reference>
<name>A0A072TZN6_MEDTR</name>
<dbReference type="EMBL" id="CM001223">
    <property type="protein sequence ID" value="KEH22852.1"/>
    <property type="molecule type" value="Genomic_DNA"/>
</dbReference>
<keyword evidence="1" id="KW-1133">Transmembrane helix</keyword>
<dbReference type="EnsemblPlants" id="KEH22852">
    <property type="protein sequence ID" value="KEH22852"/>
    <property type="gene ID" value="MTR_7g059465"/>
</dbReference>
<evidence type="ECO:0000256" key="1">
    <source>
        <dbReference type="SAM" id="Phobius"/>
    </source>
</evidence>
<accession>A0A072TZN6</accession>
<evidence type="ECO:0000313" key="4">
    <source>
        <dbReference type="Proteomes" id="UP000002051"/>
    </source>
</evidence>
<feature type="transmembrane region" description="Helical" evidence="1">
    <location>
        <begin position="15"/>
        <end position="36"/>
    </location>
</feature>
<dbReference type="AlphaFoldDB" id="A0A072TZN6"/>
<reference evidence="2 4" key="1">
    <citation type="journal article" date="2011" name="Nature">
        <title>The Medicago genome provides insight into the evolution of rhizobial symbioses.</title>
        <authorList>
            <person name="Young N.D."/>
            <person name="Debelle F."/>
            <person name="Oldroyd G.E."/>
            <person name="Geurts R."/>
            <person name="Cannon S.B."/>
            <person name="Udvardi M.K."/>
            <person name="Benedito V.A."/>
            <person name="Mayer K.F."/>
            <person name="Gouzy J."/>
            <person name="Schoof H."/>
            <person name="Van de Peer Y."/>
            <person name="Proost S."/>
            <person name="Cook D.R."/>
            <person name="Meyers B.C."/>
            <person name="Spannagl M."/>
            <person name="Cheung F."/>
            <person name="De Mita S."/>
            <person name="Krishnakumar V."/>
            <person name="Gundlach H."/>
            <person name="Zhou S."/>
            <person name="Mudge J."/>
            <person name="Bharti A.K."/>
            <person name="Murray J.D."/>
            <person name="Naoumkina M.A."/>
            <person name="Rosen B."/>
            <person name="Silverstein K.A."/>
            <person name="Tang H."/>
            <person name="Rombauts S."/>
            <person name="Zhao P.X."/>
            <person name="Zhou P."/>
            <person name="Barbe V."/>
            <person name="Bardou P."/>
            <person name="Bechner M."/>
            <person name="Bellec A."/>
            <person name="Berger A."/>
            <person name="Berges H."/>
            <person name="Bidwell S."/>
            <person name="Bisseling T."/>
            <person name="Choisne N."/>
            <person name="Couloux A."/>
            <person name="Denny R."/>
            <person name="Deshpande S."/>
            <person name="Dai X."/>
            <person name="Doyle J.J."/>
            <person name="Dudez A.M."/>
            <person name="Farmer A.D."/>
            <person name="Fouteau S."/>
            <person name="Franken C."/>
            <person name="Gibelin C."/>
            <person name="Gish J."/>
            <person name="Goldstein S."/>
            <person name="Gonzalez A.J."/>
            <person name="Green P.J."/>
            <person name="Hallab A."/>
            <person name="Hartog M."/>
            <person name="Hua A."/>
            <person name="Humphray S.J."/>
            <person name="Jeong D.H."/>
            <person name="Jing Y."/>
            <person name="Jocker A."/>
            <person name="Kenton S.M."/>
            <person name="Kim D.J."/>
            <person name="Klee K."/>
            <person name="Lai H."/>
            <person name="Lang C."/>
            <person name="Lin S."/>
            <person name="Macmil S.L."/>
            <person name="Magdelenat G."/>
            <person name="Matthews L."/>
            <person name="McCorrison J."/>
            <person name="Monaghan E.L."/>
            <person name="Mun J.H."/>
            <person name="Najar F.Z."/>
            <person name="Nicholson C."/>
            <person name="Noirot C."/>
            <person name="O'Bleness M."/>
            <person name="Paule C.R."/>
            <person name="Poulain J."/>
            <person name="Prion F."/>
            <person name="Qin B."/>
            <person name="Qu C."/>
            <person name="Retzel E.F."/>
            <person name="Riddle C."/>
            <person name="Sallet E."/>
            <person name="Samain S."/>
            <person name="Samson N."/>
            <person name="Sanders I."/>
            <person name="Saurat O."/>
            <person name="Scarpelli C."/>
            <person name="Schiex T."/>
            <person name="Segurens B."/>
            <person name="Severin A.J."/>
            <person name="Sherrier D.J."/>
            <person name="Shi R."/>
            <person name="Sims S."/>
            <person name="Singer S.R."/>
            <person name="Sinharoy S."/>
            <person name="Sterck L."/>
            <person name="Viollet A."/>
            <person name="Wang B.B."/>
            <person name="Wang K."/>
            <person name="Wang M."/>
            <person name="Wang X."/>
            <person name="Warfsmann J."/>
            <person name="Weissenbach J."/>
            <person name="White D.D."/>
            <person name="White J.D."/>
            <person name="Wiley G.B."/>
            <person name="Wincker P."/>
            <person name="Xing Y."/>
            <person name="Yang L."/>
            <person name="Yao Z."/>
            <person name="Ying F."/>
            <person name="Zhai J."/>
            <person name="Zhou L."/>
            <person name="Zuber A."/>
            <person name="Denarie J."/>
            <person name="Dixon R.A."/>
            <person name="May G.D."/>
            <person name="Schwartz D.C."/>
            <person name="Rogers J."/>
            <person name="Quetier F."/>
            <person name="Town C.D."/>
            <person name="Roe B.A."/>
        </authorList>
    </citation>
    <scope>NUCLEOTIDE SEQUENCE [LARGE SCALE GENOMIC DNA]</scope>
    <source>
        <strain evidence="2">A17</strain>
        <strain evidence="3 4">cv. Jemalong A17</strain>
    </source>
</reference>
<organism evidence="2 4">
    <name type="scientific">Medicago truncatula</name>
    <name type="common">Barrel medic</name>
    <name type="synonym">Medicago tribuloides</name>
    <dbReference type="NCBI Taxonomy" id="3880"/>
    <lineage>
        <taxon>Eukaryota</taxon>
        <taxon>Viridiplantae</taxon>
        <taxon>Streptophyta</taxon>
        <taxon>Embryophyta</taxon>
        <taxon>Tracheophyta</taxon>
        <taxon>Spermatophyta</taxon>
        <taxon>Magnoliopsida</taxon>
        <taxon>eudicotyledons</taxon>
        <taxon>Gunneridae</taxon>
        <taxon>Pentapetalae</taxon>
        <taxon>rosids</taxon>
        <taxon>fabids</taxon>
        <taxon>Fabales</taxon>
        <taxon>Fabaceae</taxon>
        <taxon>Papilionoideae</taxon>
        <taxon>50 kb inversion clade</taxon>
        <taxon>NPAAA clade</taxon>
        <taxon>Hologalegina</taxon>
        <taxon>IRL clade</taxon>
        <taxon>Trifolieae</taxon>
        <taxon>Medicago</taxon>
    </lineage>
</organism>